<reference evidence="10 11" key="1">
    <citation type="journal article" date="2016" name="Nat. Commun.">
        <title>Thousands of microbial genomes shed light on interconnected biogeochemical processes in an aquifer system.</title>
        <authorList>
            <person name="Anantharaman K."/>
            <person name="Brown C.T."/>
            <person name="Hug L.A."/>
            <person name="Sharon I."/>
            <person name="Castelle C.J."/>
            <person name="Probst A.J."/>
            <person name="Thomas B.C."/>
            <person name="Singh A."/>
            <person name="Wilkins M.J."/>
            <person name="Karaoz U."/>
            <person name="Brodie E.L."/>
            <person name="Williams K.H."/>
            <person name="Hubbard S.S."/>
            <person name="Banfield J.F."/>
        </authorList>
    </citation>
    <scope>NUCLEOTIDE SEQUENCE [LARGE SCALE GENOMIC DNA]</scope>
</reference>
<comment type="similarity">
    <text evidence="1 8">Belongs to the TRAFAC class translation factor GTPase superfamily. Classic translation factor GTPase family. LepA subfamily.</text>
</comment>
<dbReference type="EMBL" id="MGIR01000001">
    <property type="protein sequence ID" value="OGM91671.1"/>
    <property type="molecule type" value="Genomic_DNA"/>
</dbReference>
<keyword evidence="3 8" id="KW-0547">Nucleotide-binding</keyword>
<protein>
    <recommendedName>
        <fullName evidence="8">Elongation factor 4</fullName>
        <shortName evidence="8">EF-4</shortName>
        <ecNumber evidence="8">3.6.5.n1</ecNumber>
    </recommendedName>
    <alternativeName>
        <fullName evidence="8">Ribosomal back-translocase LepA</fullName>
    </alternativeName>
</protein>
<dbReference type="Pfam" id="PF06421">
    <property type="entry name" value="LepA_C"/>
    <property type="match status" value="1"/>
</dbReference>
<keyword evidence="6 8" id="KW-0342">GTP-binding</keyword>
<name>A0A1F8DSS6_9BACT</name>
<comment type="subcellular location">
    <subcellularLocation>
        <location evidence="8">Cell membrane</location>
        <topology evidence="8">Peripheral membrane protein</topology>
        <orientation evidence="8">Cytoplasmic side</orientation>
    </subcellularLocation>
</comment>
<comment type="catalytic activity">
    <reaction evidence="8">
        <text>GTP + H2O = GDP + phosphate + H(+)</text>
        <dbReference type="Rhea" id="RHEA:19669"/>
        <dbReference type="ChEBI" id="CHEBI:15377"/>
        <dbReference type="ChEBI" id="CHEBI:15378"/>
        <dbReference type="ChEBI" id="CHEBI:37565"/>
        <dbReference type="ChEBI" id="CHEBI:43474"/>
        <dbReference type="ChEBI" id="CHEBI:58189"/>
        <dbReference type="EC" id="3.6.5.n1"/>
    </reaction>
</comment>
<dbReference type="Gene3D" id="3.30.70.2570">
    <property type="entry name" value="Elongation factor 4, C-terminal domain"/>
    <property type="match status" value="1"/>
</dbReference>
<dbReference type="Pfam" id="PF00679">
    <property type="entry name" value="EFG_C"/>
    <property type="match status" value="1"/>
</dbReference>
<proteinExistence type="inferred from homology"/>
<dbReference type="Gene3D" id="3.30.70.240">
    <property type="match status" value="1"/>
</dbReference>
<dbReference type="GO" id="GO:0005886">
    <property type="term" value="C:plasma membrane"/>
    <property type="evidence" value="ECO:0007669"/>
    <property type="project" value="UniProtKB-SubCell"/>
</dbReference>
<dbReference type="GO" id="GO:0043022">
    <property type="term" value="F:ribosome binding"/>
    <property type="evidence" value="ECO:0007669"/>
    <property type="project" value="UniProtKB-UniRule"/>
</dbReference>
<dbReference type="PRINTS" id="PR00315">
    <property type="entry name" value="ELONGATNFCT"/>
</dbReference>
<dbReference type="SUPFAM" id="SSF52540">
    <property type="entry name" value="P-loop containing nucleoside triphosphate hydrolases"/>
    <property type="match status" value="1"/>
</dbReference>
<dbReference type="InterPro" id="IPR013842">
    <property type="entry name" value="LepA_CTD"/>
</dbReference>
<organism evidence="10 11">
    <name type="scientific">Candidatus Wolfebacteria bacterium RIFCSPLOWO2_01_FULL_45_19</name>
    <dbReference type="NCBI Taxonomy" id="1802557"/>
    <lineage>
        <taxon>Bacteria</taxon>
        <taxon>Candidatus Wolfeibacteriota</taxon>
    </lineage>
</organism>
<dbReference type="InterPro" id="IPR041095">
    <property type="entry name" value="EFG_II"/>
</dbReference>
<feature type="binding site" evidence="8">
    <location>
        <begin position="14"/>
        <end position="19"/>
    </location>
    <ligand>
        <name>GTP</name>
        <dbReference type="ChEBI" id="CHEBI:37565"/>
    </ligand>
</feature>
<dbReference type="InterPro" id="IPR035647">
    <property type="entry name" value="EFG_III/V"/>
</dbReference>
<dbReference type="SUPFAM" id="SSF54980">
    <property type="entry name" value="EF-G C-terminal domain-like"/>
    <property type="match status" value="2"/>
</dbReference>
<keyword evidence="7 8" id="KW-0472">Membrane</keyword>
<evidence type="ECO:0000256" key="6">
    <source>
        <dbReference type="ARBA" id="ARBA00023134"/>
    </source>
</evidence>
<dbReference type="PROSITE" id="PS00301">
    <property type="entry name" value="G_TR_1"/>
    <property type="match status" value="1"/>
</dbReference>
<feature type="binding site" evidence="8">
    <location>
        <begin position="130"/>
        <end position="133"/>
    </location>
    <ligand>
        <name>GTP</name>
        <dbReference type="ChEBI" id="CHEBI:37565"/>
    </ligand>
</feature>
<dbReference type="STRING" id="1802557.A3A20_01910"/>
<dbReference type="Gene3D" id="2.40.30.10">
    <property type="entry name" value="Translation factors"/>
    <property type="match status" value="1"/>
</dbReference>
<dbReference type="InterPro" id="IPR006297">
    <property type="entry name" value="EF-4"/>
</dbReference>
<dbReference type="NCBIfam" id="TIGR01393">
    <property type="entry name" value="lepA"/>
    <property type="match status" value="1"/>
</dbReference>
<accession>A0A1F8DSS6</accession>
<evidence type="ECO:0000256" key="5">
    <source>
        <dbReference type="ARBA" id="ARBA00022917"/>
    </source>
</evidence>
<feature type="domain" description="Tr-type G" evidence="9">
    <location>
        <begin position="2"/>
        <end position="183"/>
    </location>
</feature>
<dbReference type="Pfam" id="PF00009">
    <property type="entry name" value="GTP_EFTU"/>
    <property type="match status" value="1"/>
</dbReference>
<evidence type="ECO:0000313" key="10">
    <source>
        <dbReference type="EMBL" id="OGM91671.1"/>
    </source>
</evidence>
<dbReference type="GO" id="GO:0045727">
    <property type="term" value="P:positive regulation of translation"/>
    <property type="evidence" value="ECO:0007669"/>
    <property type="project" value="UniProtKB-UniRule"/>
</dbReference>
<sequence length="588" mass="65938">MNNIRNFCIIAHIDHGKSTLADRFLEVTGTVEKRKMRAQYLDQLELERERGITIKMAPVRMSYLLNHKSYILNLIDTPGHSDFSYEVSRGLAAVEGAILLVDATQGLQAQTLSNFNAARKIGLKIIGAVNKVDLEPPQLEETVRNLAALLEVPLSDIFRVSAKTGYGVERLLNAVIDRVPSPLEEPSDVFKALVFNSLYDDHKGVVSFVRVFSGKIASGNEIFLMASNTRSKLKEVGYFAPELKKGEMLNEGEIGYLATGIKDPDTLKIGDTIASDQVKPLPGYKEPKPVLFVSFYPEDNNEYENLKQALRRLRLNDPALTFEPDSNELLGRGFKCGFLGRLHFEITAERLEREFNLKTINSFPSVTYEVVEKNKTSIITSPEDFPNKPDAIKEPVAEVEILAPSKYLSAILGLKEKFRFQDIKTEIVGSLNVIKVIMPLADLMLDFDDNIKTLSAGFASFSYELKEMQPADVVKLEIIVAGQRVPGLSRIVPKKDIIREGRVMTEKLKKILPRQQISQTVQAIAGGQIIAREDIPALRKDVAGYLYGGDRTRKMKLWQKQKRGKKKMAAMTKIVIPPKAYLELLKKQ</sequence>
<evidence type="ECO:0000256" key="3">
    <source>
        <dbReference type="ARBA" id="ARBA00022741"/>
    </source>
</evidence>
<dbReference type="PANTHER" id="PTHR43512">
    <property type="entry name" value="TRANSLATION FACTOR GUF1-RELATED"/>
    <property type="match status" value="1"/>
</dbReference>
<gene>
    <name evidence="8" type="primary">lepA</name>
    <name evidence="10" type="ORF">A3A20_01910</name>
</gene>
<evidence type="ECO:0000256" key="8">
    <source>
        <dbReference type="HAMAP-Rule" id="MF_00071"/>
    </source>
</evidence>
<evidence type="ECO:0000256" key="7">
    <source>
        <dbReference type="ARBA" id="ARBA00023136"/>
    </source>
</evidence>
<keyword evidence="4 8" id="KW-0378">Hydrolase</keyword>
<dbReference type="InterPro" id="IPR000795">
    <property type="entry name" value="T_Tr_GTP-bd_dom"/>
</dbReference>
<dbReference type="Pfam" id="PF03144">
    <property type="entry name" value="GTP_EFTU_D2"/>
    <property type="match status" value="1"/>
</dbReference>
<dbReference type="InterPro" id="IPR000640">
    <property type="entry name" value="EFG_V-like"/>
</dbReference>
<dbReference type="HAMAP" id="MF_00071">
    <property type="entry name" value="LepA"/>
    <property type="match status" value="1"/>
</dbReference>
<evidence type="ECO:0000259" key="9">
    <source>
        <dbReference type="PROSITE" id="PS51722"/>
    </source>
</evidence>
<dbReference type="AlphaFoldDB" id="A0A1F8DSS6"/>
<dbReference type="NCBIfam" id="TIGR00231">
    <property type="entry name" value="small_GTP"/>
    <property type="match status" value="1"/>
</dbReference>
<evidence type="ECO:0000256" key="4">
    <source>
        <dbReference type="ARBA" id="ARBA00022801"/>
    </source>
</evidence>
<dbReference type="GO" id="GO:0003746">
    <property type="term" value="F:translation elongation factor activity"/>
    <property type="evidence" value="ECO:0007669"/>
    <property type="project" value="UniProtKB-UniRule"/>
</dbReference>
<dbReference type="Proteomes" id="UP000178946">
    <property type="component" value="Unassembled WGS sequence"/>
</dbReference>
<evidence type="ECO:0000256" key="1">
    <source>
        <dbReference type="ARBA" id="ARBA00005454"/>
    </source>
</evidence>
<comment type="function">
    <text evidence="8">Required for accurate and efficient protein synthesis under certain stress conditions. May act as a fidelity factor of the translation reaction, by catalyzing a one-codon backward translocation of tRNAs on improperly translocated ribosomes. Back-translocation proceeds from a post-translocation (POST) complex to a pre-translocation (PRE) complex, thus giving elongation factor G a second chance to translocate the tRNAs correctly. Binds to ribosomes in a GTP-dependent manner.</text>
</comment>
<dbReference type="InterPro" id="IPR009000">
    <property type="entry name" value="Transl_B-barrel_sf"/>
</dbReference>
<keyword evidence="10" id="KW-0251">Elongation factor</keyword>
<dbReference type="InterPro" id="IPR004161">
    <property type="entry name" value="EFTu-like_2"/>
</dbReference>
<dbReference type="InterPro" id="IPR027417">
    <property type="entry name" value="P-loop_NTPase"/>
</dbReference>
<dbReference type="PROSITE" id="PS51722">
    <property type="entry name" value="G_TR_2"/>
    <property type="match status" value="1"/>
</dbReference>
<evidence type="ECO:0000313" key="11">
    <source>
        <dbReference type="Proteomes" id="UP000178946"/>
    </source>
</evidence>
<dbReference type="PANTHER" id="PTHR43512:SF4">
    <property type="entry name" value="TRANSLATION FACTOR GUF1 HOMOLOG, CHLOROPLASTIC"/>
    <property type="match status" value="1"/>
</dbReference>
<dbReference type="InterPro" id="IPR038363">
    <property type="entry name" value="LepA_C_sf"/>
</dbReference>
<dbReference type="EC" id="3.6.5.n1" evidence="8"/>
<dbReference type="InterPro" id="IPR005225">
    <property type="entry name" value="Small_GTP-bd"/>
</dbReference>
<dbReference type="Gene3D" id="3.30.70.870">
    <property type="entry name" value="Elongation Factor G (Translational Gtpase), domain 3"/>
    <property type="match status" value="1"/>
</dbReference>
<comment type="caution">
    <text evidence="10">The sequence shown here is derived from an EMBL/GenBank/DDBJ whole genome shotgun (WGS) entry which is preliminary data.</text>
</comment>
<keyword evidence="5 8" id="KW-0648">Protein biosynthesis</keyword>
<keyword evidence="2 8" id="KW-1003">Cell membrane</keyword>
<dbReference type="Gene3D" id="3.40.50.300">
    <property type="entry name" value="P-loop containing nucleotide triphosphate hydrolases"/>
    <property type="match status" value="1"/>
</dbReference>
<dbReference type="GO" id="GO:0005525">
    <property type="term" value="F:GTP binding"/>
    <property type="evidence" value="ECO:0007669"/>
    <property type="project" value="UniProtKB-UniRule"/>
</dbReference>
<dbReference type="Pfam" id="PF14492">
    <property type="entry name" value="EFG_III"/>
    <property type="match status" value="1"/>
</dbReference>
<dbReference type="GO" id="GO:0003924">
    <property type="term" value="F:GTPase activity"/>
    <property type="evidence" value="ECO:0007669"/>
    <property type="project" value="UniProtKB-UniRule"/>
</dbReference>
<dbReference type="SUPFAM" id="SSF50447">
    <property type="entry name" value="Translation proteins"/>
    <property type="match status" value="1"/>
</dbReference>
<dbReference type="InterPro" id="IPR031157">
    <property type="entry name" value="G_TR_CS"/>
</dbReference>
<evidence type="ECO:0000256" key="2">
    <source>
        <dbReference type="ARBA" id="ARBA00022475"/>
    </source>
</evidence>